<dbReference type="Proteomes" id="UP000309676">
    <property type="component" value="Unassembled WGS sequence"/>
</dbReference>
<organism evidence="2 3">
    <name type="scientific">Paenibacillus antri</name>
    <dbReference type="NCBI Taxonomy" id="2582848"/>
    <lineage>
        <taxon>Bacteria</taxon>
        <taxon>Bacillati</taxon>
        <taxon>Bacillota</taxon>
        <taxon>Bacilli</taxon>
        <taxon>Bacillales</taxon>
        <taxon>Paenibacillaceae</taxon>
        <taxon>Paenibacillus</taxon>
    </lineage>
</organism>
<accession>A0A5R9GDP9</accession>
<comment type="caution">
    <text evidence="2">The sequence shown here is derived from an EMBL/GenBank/DDBJ whole genome shotgun (WGS) entry which is preliminary data.</text>
</comment>
<evidence type="ECO:0000313" key="2">
    <source>
        <dbReference type="EMBL" id="TLS51478.1"/>
    </source>
</evidence>
<evidence type="ECO:0000313" key="3">
    <source>
        <dbReference type="Proteomes" id="UP000309676"/>
    </source>
</evidence>
<dbReference type="CDD" id="cd09620">
    <property type="entry name" value="CBM9_like_3"/>
    <property type="match status" value="1"/>
</dbReference>
<keyword evidence="3" id="KW-1185">Reference proteome</keyword>
<dbReference type="AlphaFoldDB" id="A0A5R9GDP9"/>
<reference evidence="2 3" key="1">
    <citation type="submission" date="2019-05" db="EMBL/GenBank/DDBJ databases">
        <authorList>
            <person name="Narsing Rao M.P."/>
            <person name="Li W.J."/>
        </authorList>
    </citation>
    <scope>NUCLEOTIDE SEQUENCE [LARGE SCALE GENOMIC DNA]</scope>
    <source>
        <strain evidence="2 3">SYSU_K30003</strain>
    </source>
</reference>
<proteinExistence type="predicted"/>
<dbReference type="GO" id="GO:0004553">
    <property type="term" value="F:hydrolase activity, hydrolyzing O-glycosyl compounds"/>
    <property type="evidence" value="ECO:0007669"/>
    <property type="project" value="InterPro"/>
</dbReference>
<dbReference type="GO" id="GO:0016052">
    <property type="term" value="P:carbohydrate catabolic process"/>
    <property type="evidence" value="ECO:0007669"/>
    <property type="project" value="InterPro"/>
</dbReference>
<dbReference type="SUPFAM" id="SSF49344">
    <property type="entry name" value="CBD9-like"/>
    <property type="match status" value="1"/>
</dbReference>
<sequence>MQYVCRYIDAKPEEAIPWARVDAASLKDVVTGGVPRQRTEAKAVWTKDALRIRFECEDDFISAAMTKRDDPLYDEDVVEVFIDEEGTGKRYMELEINPLNTVFDARIANDLEGNIQVDTSWDAEGLHTAAVREAGKTTYEISIPFENFEKRPDIGTTWRWNLYRIDADPSGRRHFWAWSPTGAVDFHRSGRFGALVFAASDR</sequence>
<gene>
    <name evidence="2" type="ORF">FE782_15320</name>
</gene>
<dbReference type="GO" id="GO:0030246">
    <property type="term" value="F:carbohydrate binding"/>
    <property type="evidence" value="ECO:0007669"/>
    <property type="project" value="InterPro"/>
</dbReference>
<name>A0A5R9GDP9_9BACL</name>
<dbReference type="OrthoDB" id="9786766at2"/>
<dbReference type="Gene3D" id="2.60.40.1190">
    <property type="match status" value="1"/>
</dbReference>
<dbReference type="RefSeq" id="WP_138195090.1">
    <property type="nucleotide sequence ID" value="NZ_VCIW01000009.1"/>
</dbReference>
<dbReference type="Pfam" id="PF06452">
    <property type="entry name" value="CBM9_1"/>
    <property type="match status" value="1"/>
</dbReference>
<feature type="domain" description="Carbohydrate-binding" evidence="1">
    <location>
        <begin position="18"/>
        <end position="196"/>
    </location>
</feature>
<dbReference type="InterPro" id="IPR010502">
    <property type="entry name" value="Carb-bd_dom_fam9"/>
</dbReference>
<protein>
    <recommendedName>
        <fullName evidence="1">Carbohydrate-binding domain-containing protein</fullName>
    </recommendedName>
</protein>
<evidence type="ECO:0000259" key="1">
    <source>
        <dbReference type="Pfam" id="PF06452"/>
    </source>
</evidence>
<dbReference type="EMBL" id="VCIW01000009">
    <property type="protein sequence ID" value="TLS51478.1"/>
    <property type="molecule type" value="Genomic_DNA"/>
</dbReference>